<dbReference type="SUPFAM" id="SSF50978">
    <property type="entry name" value="WD40 repeat-like"/>
    <property type="match status" value="1"/>
</dbReference>
<keyword evidence="6" id="KW-0677">Repeat</keyword>
<sequence>MPIDLTDRQQNDLHRAMLDYLHSAGYHRTFEQFKEECAQADYEPDAGSKTKDLLVKKWTSVIRLQKKIVDLESRLAQALQDSANVVANPASLNQRSNPDWLPTVTPPKLVLTGHRANVNAVTFHPLYSVLVSASDDSTMKVWDWDTGELERTVQGHTRRVSDCEYDSKGKFLVSGSHDLFIKLWDVDNEYKNIATFRGHDHSISTVRFLPGDDRIVSASRDQTVRIWEVATTHCIRVLKPHEDWIRTAIPSLDGRLLVTSCMDHTARVIETANGNLKAEFRGHDNVVENAIFAPRNAVPAISELAGLKTGATPATSTTEDASVAFVVTASRDQKIKIWDARTGQCLHTMVGHDGWVHGLVFHPNGRYLLSAADDGSIRIWEIKTGRCIRKVDTGERFMSSLAWGRQTVGGGAAGAAKDGQSEGPRRVNVIASGCWDYTDPYPPIGLPVYIPEEQFKGHSDRVPHH</sequence>
<feature type="repeat" description="WD" evidence="12">
    <location>
        <begin position="111"/>
        <end position="152"/>
    </location>
</feature>
<dbReference type="GO" id="GO:0051301">
    <property type="term" value="P:cell division"/>
    <property type="evidence" value="ECO:0007669"/>
    <property type="project" value="UniProtKB-KW"/>
</dbReference>
<keyword evidence="15" id="KW-1185">Reference proteome</keyword>
<dbReference type="GO" id="GO:0051012">
    <property type="term" value="P:microtubule sliding"/>
    <property type="evidence" value="ECO:0007669"/>
    <property type="project" value="UniProtKB-UniRule"/>
</dbReference>
<dbReference type="Pfam" id="PF00400">
    <property type="entry name" value="WD40"/>
    <property type="match status" value="6"/>
</dbReference>
<comment type="caution">
    <text evidence="14">The sequence shown here is derived from an EMBL/GenBank/DDBJ whole genome shotgun (WGS) entry which is preliminary data.</text>
</comment>
<dbReference type="InterPro" id="IPR015943">
    <property type="entry name" value="WD40/YVTN_repeat-like_dom_sf"/>
</dbReference>
<name>A0AAD7XG45_9APHY</name>
<keyword evidence="8 11" id="KW-0175">Coiled coil</keyword>
<comment type="domain">
    <text evidence="11">Dimerization mediated by the LisH domain may be required to activate dynein.</text>
</comment>
<dbReference type="GO" id="GO:0005737">
    <property type="term" value="C:cytoplasm"/>
    <property type="evidence" value="ECO:0007669"/>
    <property type="project" value="UniProtKB-UniRule"/>
</dbReference>
<evidence type="ECO:0000256" key="6">
    <source>
        <dbReference type="ARBA" id="ARBA00022737"/>
    </source>
</evidence>
<dbReference type="Gene3D" id="2.130.10.10">
    <property type="entry name" value="YVTN repeat-like/Quinoprotein amine dehydrogenase"/>
    <property type="match status" value="1"/>
</dbReference>
<evidence type="ECO:0000259" key="13">
    <source>
        <dbReference type="Pfam" id="PF24951"/>
    </source>
</evidence>
<dbReference type="PROSITE" id="PS50082">
    <property type="entry name" value="WD_REPEATS_2"/>
    <property type="match status" value="5"/>
</dbReference>
<keyword evidence="9 11" id="KW-0206">Cytoskeleton</keyword>
<dbReference type="InterPro" id="IPR020472">
    <property type="entry name" value="WD40_PAC1"/>
</dbReference>
<evidence type="ECO:0000256" key="12">
    <source>
        <dbReference type="PROSITE-ProRule" id="PRU00221"/>
    </source>
</evidence>
<accession>A0AAD7XG45</accession>
<feature type="repeat" description="WD" evidence="12">
    <location>
        <begin position="325"/>
        <end position="348"/>
    </location>
</feature>
<keyword evidence="7 11" id="KW-0498">Mitosis</keyword>
<dbReference type="GO" id="GO:0000922">
    <property type="term" value="C:spindle pole"/>
    <property type="evidence" value="ECO:0007669"/>
    <property type="project" value="UniProtKB-SubCell"/>
</dbReference>
<evidence type="ECO:0000256" key="10">
    <source>
        <dbReference type="ARBA" id="ARBA00023306"/>
    </source>
</evidence>
<dbReference type="GO" id="GO:0005875">
    <property type="term" value="C:microtubule associated complex"/>
    <property type="evidence" value="ECO:0007669"/>
    <property type="project" value="UniProtKB-UniRule"/>
</dbReference>
<dbReference type="InterPro" id="IPR019775">
    <property type="entry name" value="WD40_repeat_CS"/>
</dbReference>
<evidence type="ECO:0000256" key="4">
    <source>
        <dbReference type="ARBA" id="ARBA00022618"/>
    </source>
</evidence>
<dbReference type="InterPro" id="IPR056795">
    <property type="entry name" value="PAC1-like_LisH-like_dom"/>
</dbReference>
<dbReference type="GO" id="GO:0005874">
    <property type="term" value="C:microtubule"/>
    <property type="evidence" value="ECO:0007669"/>
    <property type="project" value="UniProtKB-KW"/>
</dbReference>
<dbReference type="AlphaFoldDB" id="A0AAD7XG45"/>
<comment type="function">
    <text evidence="11">Positively regulates the activity of the minus-end directed microtubule motor protein dynein. May enhance dynein-mediated microtubule sliding by targeting dynein to the microtubule plus end. Required for nuclear migration during vegetative growth as well as development. Required for retrograde early endosome (EE) transport from the hyphal tip. Required for localization of dynein to the mitotic spindle poles. Recruits additional proteins to the dynein complex at SPBs.</text>
</comment>
<comment type="similarity">
    <text evidence="11">Belongs to the WD repeat LIS1/nudF family.</text>
</comment>
<protein>
    <recommendedName>
        <fullName evidence="11">Nuclear distribution protein PAC1</fullName>
    </recommendedName>
    <alternativeName>
        <fullName evidence="11">Lissencephaly-1 homolog</fullName>
        <shortName evidence="11">LIS-1</shortName>
    </alternativeName>
    <alternativeName>
        <fullName evidence="11">nudF homolog</fullName>
    </alternativeName>
</protein>
<dbReference type="PROSITE" id="PS00678">
    <property type="entry name" value="WD_REPEATS_1"/>
    <property type="match status" value="4"/>
</dbReference>
<evidence type="ECO:0000256" key="3">
    <source>
        <dbReference type="ARBA" id="ARBA00022574"/>
    </source>
</evidence>
<dbReference type="InterPro" id="IPR036322">
    <property type="entry name" value="WD40_repeat_dom_sf"/>
</dbReference>
<keyword evidence="1 11" id="KW-0813">Transport</keyword>
<dbReference type="InterPro" id="IPR001680">
    <property type="entry name" value="WD40_rpt"/>
</dbReference>
<keyword evidence="10 11" id="KW-0131">Cell cycle</keyword>
<comment type="subcellular location">
    <subcellularLocation>
        <location evidence="11">Cytoplasm</location>
        <location evidence="11">Cytoskeleton</location>
    </subcellularLocation>
    <subcellularLocation>
        <location evidence="11">Cytoplasm</location>
        <location evidence="11">Cytoskeleton</location>
        <location evidence="11">Spindle pole</location>
    </subcellularLocation>
    <text evidence="11">Localizes to the plus ends of microtubules at the hyphal tip and the mitotic spindle poles.</text>
</comment>
<dbReference type="HAMAP" id="MF_03141">
    <property type="entry name" value="lis1"/>
    <property type="match status" value="1"/>
</dbReference>
<dbReference type="SMART" id="SM00667">
    <property type="entry name" value="LisH"/>
    <property type="match status" value="1"/>
</dbReference>
<evidence type="ECO:0000256" key="8">
    <source>
        <dbReference type="ARBA" id="ARBA00023054"/>
    </source>
</evidence>
<feature type="repeat" description="WD" evidence="12">
    <location>
        <begin position="196"/>
        <end position="237"/>
    </location>
</feature>
<gene>
    <name evidence="11" type="primary">PAC1</name>
    <name evidence="11" type="synonym">LIS1</name>
    <name evidence="14" type="ORF">ONZ51_g1166</name>
</gene>
<dbReference type="InterPro" id="IPR006594">
    <property type="entry name" value="LisH"/>
</dbReference>
<dbReference type="FunFam" id="1.20.960.30:FF:000002">
    <property type="entry name" value="Platelet-activating factor acetylhydrolase ib"/>
    <property type="match status" value="1"/>
</dbReference>
<evidence type="ECO:0000256" key="2">
    <source>
        <dbReference type="ARBA" id="ARBA00022490"/>
    </source>
</evidence>
<dbReference type="GO" id="GO:0070840">
    <property type="term" value="F:dynein complex binding"/>
    <property type="evidence" value="ECO:0007669"/>
    <property type="project" value="UniProtKB-UniRule"/>
</dbReference>
<evidence type="ECO:0000313" key="14">
    <source>
        <dbReference type="EMBL" id="KAJ8496391.1"/>
    </source>
</evidence>
<evidence type="ECO:0000256" key="5">
    <source>
        <dbReference type="ARBA" id="ARBA00022701"/>
    </source>
</evidence>
<evidence type="ECO:0000256" key="11">
    <source>
        <dbReference type="HAMAP-Rule" id="MF_03141"/>
    </source>
</evidence>
<reference evidence="14" key="1">
    <citation type="submission" date="2022-11" db="EMBL/GenBank/DDBJ databases">
        <title>Genome Sequence of Cubamyces cubensis.</title>
        <authorList>
            <person name="Buettner E."/>
        </authorList>
    </citation>
    <scope>NUCLEOTIDE SEQUENCE</scope>
    <source>
        <strain evidence="14">MPL-01</strain>
    </source>
</reference>
<evidence type="ECO:0000313" key="15">
    <source>
        <dbReference type="Proteomes" id="UP001215151"/>
    </source>
</evidence>
<keyword evidence="4 11" id="KW-0132">Cell division</keyword>
<dbReference type="CDD" id="cd00200">
    <property type="entry name" value="WD40"/>
    <property type="match status" value="1"/>
</dbReference>
<comment type="subunit">
    <text evidence="11">Self-associates. Interacts with NDL1 and dynein.</text>
</comment>
<keyword evidence="5 11" id="KW-0493">Microtubule</keyword>
<dbReference type="PANTHER" id="PTHR19848:SF8">
    <property type="entry name" value="F-BOX AND WD REPEAT DOMAIN CONTAINING 7"/>
    <property type="match status" value="1"/>
</dbReference>
<dbReference type="PRINTS" id="PR00320">
    <property type="entry name" value="GPROTEINBRPT"/>
</dbReference>
<dbReference type="InterPro" id="IPR037190">
    <property type="entry name" value="LIS1_N"/>
</dbReference>
<dbReference type="SMART" id="SM00320">
    <property type="entry name" value="WD40"/>
    <property type="match status" value="6"/>
</dbReference>
<dbReference type="SUPFAM" id="SSF109925">
    <property type="entry name" value="Lissencephaly-1 protein (Lis-1, PAF-AH alpha) N-terminal domain"/>
    <property type="match status" value="1"/>
</dbReference>
<evidence type="ECO:0000256" key="7">
    <source>
        <dbReference type="ARBA" id="ARBA00022776"/>
    </source>
</evidence>
<dbReference type="Gene3D" id="1.20.960.30">
    <property type="match status" value="1"/>
</dbReference>
<keyword evidence="3 12" id="KW-0853">WD repeat</keyword>
<feature type="repeat" description="WD" evidence="12">
    <location>
        <begin position="153"/>
        <end position="188"/>
    </location>
</feature>
<dbReference type="PIRSF" id="PIRSF037647">
    <property type="entry name" value="Dynein_regulator_Lis1"/>
    <property type="match status" value="1"/>
</dbReference>
<feature type="domain" description="PAC1-like LisH-like dimerisation" evidence="13">
    <location>
        <begin position="7"/>
        <end position="37"/>
    </location>
</feature>
<proteinExistence type="inferred from homology"/>
<dbReference type="PANTHER" id="PTHR19848">
    <property type="entry name" value="WD40 REPEAT PROTEIN"/>
    <property type="match status" value="1"/>
</dbReference>
<dbReference type="GO" id="GO:0000132">
    <property type="term" value="P:establishment of mitotic spindle orientation"/>
    <property type="evidence" value="ECO:0007669"/>
    <property type="project" value="UniProtKB-UniRule"/>
</dbReference>
<dbReference type="PROSITE" id="PS50896">
    <property type="entry name" value="LISH"/>
    <property type="match status" value="1"/>
</dbReference>
<dbReference type="InterPro" id="IPR017252">
    <property type="entry name" value="Dynein_regulator_LIS1"/>
</dbReference>
<evidence type="ECO:0000256" key="1">
    <source>
        <dbReference type="ARBA" id="ARBA00022448"/>
    </source>
</evidence>
<evidence type="ECO:0000256" key="9">
    <source>
        <dbReference type="ARBA" id="ARBA00023212"/>
    </source>
</evidence>
<keyword evidence="2 11" id="KW-0963">Cytoplasm</keyword>
<dbReference type="Proteomes" id="UP001215151">
    <property type="component" value="Unassembled WGS sequence"/>
</dbReference>
<dbReference type="Pfam" id="PF24951">
    <property type="entry name" value="LisH_PAC1"/>
    <property type="match status" value="1"/>
</dbReference>
<dbReference type="EMBL" id="JAPEVG010000015">
    <property type="protein sequence ID" value="KAJ8496391.1"/>
    <property type="molecule type" value="Genomic_DNA"/>
</dbReference>
<dbReference type="PROSITE" id="PS50294">
    <property type="entry name" value="WD_REPEATS_REGION"/>
    <property type="match status" value="4"/>
</dbReference>
<organism evidence="14 15">
    <name type="scientific">Trametes cubensis</name>
    <dbReference type="NCBI Taxonomy" id="1111947"/>
    <lineage>
        <taxon>Eukaryota</taxon>
        <taxon>Fungi</taxon>
        <taxon>Dikarya</taxon>
        <taxon>Basidiomycota</taxon>
        <taxon>Agaricomycotina</taxon>
        <taxon>Agaricomycetes</taxon>
        <taxon>Polyporales</taxon>
        <taxon>Polyporaceae</taxon>
        <taxon>Trametes</taxon>
    </lineage>
</organism>
<feature type="repeat" description="WD" evidence="12">
    <location>
        <begin position="349"/>
        <end position="390"/>
    </location>
</feature>